<dbReference type="KEGG" id="nmv:NITMOv2_3393"/>
<feature type="domain" description="Glycosyl transferase family 1" evidence="1">
    <location>
        <begin position="211"/>
        <end position="366"/>
    </location>
</feature>
<dbReference type="OrthoDB" id="9783380at2"/>
<dbReference type="PATRIC" id="fig|42253.5.peg.3347"/>
<dbReference type="EMBL" id="CP011801">
    <property type="protein sequence ID" value="ALA59785.1"/>
    <property type="molecule type" value="Genomic_DNA"/>
</dbReference>
<gene>
    <name evidence="3" type="ORF">NITMOv2_3393</name>
</gene>
<accession>A0A0K2GFP4</accession>
<evidence type="ECO:0000313" key="3">
    <source>
        <dbReference type="EMBL" id="ALA59785.1"/>
    </source>
</evidence>
<dbReference type="CDD" id="cd03798">
    <property type="entry name" value="GT4_WlbH-like"/>
    <property type="match status" value="1"/>
</dbReference>
<proteinExistence type="predicted"/>
<dbReference type="Gene3D" id="3.40.50.2000">
    <property type="entry name" value="Glycogen Phosphorylase B"/>
    <property type="match status" value="2"/>
</dbReference>
<sequence length="394" mass="43344">MNVLVFTGLFPNNVFPHQGIFIKERMRVFSQLDGVSVKVVAPVPYYPPVGLGHRAKYSQVVKKEVIEGLGVTHPRYLMTPRIGMTFYGLFLALSVLPHLRRIQRTFDFDLIDSHFVYPDGFAAVLLGKWLRRPVVVSVRGSDLNWYKDFVIIRHLLRYTLEQADRVITVSAALKEAAASLGIARDKITVIPNGVDANRFSPMSKTHAKADLGLSSRRIVLSVGHLTPVKGFDLLIQAVATLAQDRRFNDVLLVIVGEGPSRTALEDLASRLGVAGHVRLVGEIAHERLASWYNAADVFCLASVREGWPNVVLESLACGTPVVAVPAGGIPEILSSEKVGIIVGRHPKEMADGLAMALERTWNRDALLAHARQHSWESTAEAVSTVFRGVLKRAA</sequence>
<dbReference type="Proteomes" id="UP000069205">
    <property type="component" value="Chromosome"/>
</dbReference>
<protein>
    <submittedName>
        <fullName evidence="3">Glycosyltransferase</fullName>
    </submittedName>
</protein>
<dbReference type="SUPFAM" id="SSF53756">
    <property type="entry name" value="UDP-Glycosyltransferase/glycogen phosphorylase"/>
    <property type="match status" value="1"/>
</dbReference>
<dbReference type="InterPro" id="IPR028098">
    <property type="entry name" value="Glyco_trans_4-like_N"/>
</dbReference>
<keyword evidence="4" id="KW-1185">Reference proteome</keyword>
<dbReference type="Pfam" id="PF00534">
    <property type="entry name" value="Glycos_transf_1"/>
    <property type="match status" value="1"/>
</dbReference>
<dbReference type="InterPro" id="IPR001296">
    <property type="entry name" value="Glyco_trans_1"/>
</dbReference>
<dbReference type="Pfam" id="PF13439">
    <property type="entry name" value="Glyco_transf_4"/>
    <property type="match status" value="1"/>
</dbReference>
<dbReference type="PANTHER" id="PTHR45947">
    <property type="entry name" value="SULFOQUINOVOSYL TRANSFERASE SQD2"/>
    <property type="match status" value="1"/>
</dbReference>
<dbReference type="AlphaFoldDB" id="A0A0K2GFP4"/>
<keyword evidence="3" id="KW-0808">Transferase</keyword>
<dbReference type="GO" id="GO:0016757">
    <property type="term" value="F:glycosyltransferase activity"/>
    <property type="evidence" value="ECO:0007669"/>
    <property type="project" value="InterPro"/>
</dbReference>
<dbReference type="InterPro" id="IPR050194">
    <property type="entry name" value="Glycosyltransferase_grp1"/>
</dbReference>
<evidence type="ECO:0000259" key="1">
    <source>
        <dbReference type="Pfam" id="PF00534"/>
    </source>
</evidence>
<reference evidence="3 4" key="1">
    <citation type="journal article" date="2015" name="Proc. Natl. Acad. Sci. U.S.A.">
        <title>Expanded metabolic versatility of ubiquitous nitrite-oxidizing bacteria from the genus Nitrospira.</title>
        <authorList>
            <person name="Koch H."/>
            <person name="Lucker S."/>
            <person name="Albertsen M."/>
            <person name="Kitzinger K."/>
            <person name="Herbold C."/>
            <person name="Spieck E."/>
            <person name="Nielsen P.H."/>
            <person name="Wagner M."/>
            <person name="Daims H."/>
        </authorList>
    </citation>
    <scope>NUCLEOTIDE SEQUENCE [LARGE SCALE GENOMIC DNA]</scope>
    <source>
        <strain evidence="3 4">NSP M-1</strain>
    </source>
</reference>
<evidence type="ECO:0000259" key="2">
    <source>
        <dbReference type="Pfam" id="PF13439"/>
    </source>
</evidence>
<dbReference type="STRING" id="42253.NITMOv2_3393"/>
<dbReference type="RefSeq" id="WP_053380740.1">
    <property type="nucleotide sequence ID" value="NZ_CP011801.1"/>
</dbReference>
<dbReference type="PANTHER" id="PTHR45947:SF3">
    <property type="entry name" value="SULFOQUINOVOSYL TRANSFERASE SQD2"/>
    <property type="match status" value="1"/>
</dbReference>
<name>A0A0K2GFP4_NITMO</name>
<feature type="domain" description="Glycosyltransferase subfamily 4-like N-terminal" evidence="2">
    <location>
        <begin position="86"/>
        <end position="198"/>
    </location>
</feature>
<organism evidence="3 4">
    <name type="scientific">Nitrospira moscoviensis</name>
    <dbReference type="NCBI Taxonomy" id="42253"/>
    <lineage>
        <taxon>Bacteria</taxon>
        <taxon>Pseudomonadati</taxon>
        <taxon>Nitrospirota</taxon>
        <taxon>Nitrospiria</taxon>
        <taxon>Nitrospirales</taxon>
        <taxon>Nitrospiraceae</taxon>
        <taxon>Nitrospira</taxon>
    </lineage>
</organism>
<evidence type="ECO:0000313" key="4">
    <source>
        <dbReference type="Proteomes" id="UP000069205"/>
    </source>
</evidence>